<dbReference type="AlphaFoldDB" id="A0A1B1BQE6"/>
<gene>
    <name evidence="2" type="ORF">PA27867_3902</name>
</gene>
<accession>A0A1B1BQE6</accession>
<dbReference type="OrthoDB" id="9803716at2"/>
<keyword evidence="2" id="KW-0614">Plasmid</keyword>
<dbReference type="Proteomes" id="UP000092582">
    <property type="component" value="Plasmid pP27867_1"/>
</dbReference>
<dbReference type="RefSeq" id="WP_066600519.1">
    <property type="nucleotide sequence ID" value="NZ_CP016283.1"/>
</dbReference>
<evidence type="ECO:0000313" key="3">
    <source>
        <dbReference type="Proteomes" id="UP000092582"/>
    </source>
</evidence>
<dbReference type="PATRIC" id="fig|670052.7.peg.4011"/>
<sequence length="311" mass="34274">MLTITHTHEAGTMIDGTSRGDGTAEVLKSTGWRWGRSISAWFVPQSRDRLPKLHTITRTKTALEAAGFEVTTEIDNSHRATADVEAGKIERQADRVAALSAKAERKTSAEDAAYDKARAALDRLPEGGEPIKVGHHSEGRHRNAIAKADIAMRKSVEASAEATVAQARADAATHTTDARYNPVTVANRIETLGAELRKLERRITAQCYDDTRGYIDATAEQIQALTTRLAPHIDEKRDQIAYWEAVRAAQVESGTATGYDRSTVKKGDRVKIRGQWREVVRANLKTVSVTTGYTWTDTAPYAEIQQLVRPE</sequence>
<dbReference type="InterPro" id="IPR021944">
    <property type="entry name" value="DUF3560"/>
</dbReference>
<geneLocation type="plasmid" evidence="3">
    <name>pp27867_1</name>
</geneLocation>
<keyword evidence="3" id="KW-1185">Reference proteome</keyword>
<organism evidence="2 3">
    <name type="scientific">Cryobacterium arcticum</name>
    <dbReference type="NCBI Taxonomy" id="670052"/>
    <lineage>
        <taxon>Bacteria</taxon>
        <taxon>Bacillati</taxon>
        <taxon>Actinomycetota</taxon>
        <taxon>Actinomycetes</taxon>
        <taxon>Micrococcales</taxon>
        <taxon>Microbacteriaceae</taxon>
        <taxon>Cryobacterium</taxon>
    </lineage>
</organism>
<dbReference type="EMBL" id="CP016283">
    <property type="protein sequence ID" value="ANP74814.1"/>
    <property type="molecule type" value="Genomic_DNA"/>
</dbReference>
<evidence type="ECO:0000313" key="2">
    <source>
        <dbReference type="EMBL" id="ANP74814.1"/>
    </source>
</evidence>
<evidence type="ECO:0000256" key="1">
    <source>
        <dbReference type="SAM" id="MobiDB-lite"/>
    </source>
</evidence>
<feature type="region of interest" description="Disordered" evidence="1">
    <location>
        <begin position="1"/>
        <end position="22"/>
    </location>
</feature>
<proteinExistence type="predicted"/>
<name>A0A1B1BQE6_9MICO</name>
<protein>
    <recommendedName>
        <fullName evidence="4">DUF3560 domain-containing protein</fullName>
    </recommendedName>
</protein>
<evidence type="ECO:0008006" key="4">
    <source>
        <dbReference type="Google" id="ProtNLM"/>
    </source>
</evidence>
<reference evidence="2 3" key="1">
    <citation type="submission" date="2016-06" db="EMBL/GenBank/DDBJ databases">
        <title>Genome sequencing of Cryobacterium arcticum PAMC 27867.</title>
        <authorList>
            <person name="Lee J."/>
            <person name="Kim O.-S."/>
        </authorList>
    </citation>
    <scope>NUCLEOTIDE SEQUENCE [LARGE SCALE GENOMIC DNA]</scope>
    <source>
        <strain evidence="2 3">PAMC 27867</strain>
        <plasmid evidence="3">pp27867_1</plasmid>
    </source>
</reference>
<dbReference type="Pfam" id="PF12083">
    <property type="entry name" value="DUF3560"/>
    <property type="match status" value="1"/>
</dbReference>
<dbReference type="KEGG" id="cart:PA27867_3902"/>